<keyword evidence="4 6" id="KW-1133">Transmembrane helix</keyword>
<proteinExistence type="predicted"/>
<name>A0A4P7KZE2_9GAMM</name>
<keyword evidence="2" id="KW-1003">Cell membrane</keyword>
<evidence type="ECO:0000256" key="2">
    <source>
        <dbReference type="ARBA" id="ARBA00022475"/>
    </source>
</evidence>
<evidence type="ECO:0000256" key="5">
    <source>
        <dbReference type="ARBA" id="ARBA00023136"/>
    </source>
</evidence>
<dbReference type="KEGG" id="ans:ArsFIN_43780"/>
<comment type="subcellular location">
    <subcellularLocation>
        <location evidence="1">Cell membrane</location>
        <topology evidence="1">Multi-pass membrane protein</topology>
    </subcellularLocation>
</comment>
<dbReference type="GeneID" id="39751795"/>
<keyword evidence="5 6" id="KW-0472">Membrane</keyword>
<feature type="transmembrane region" description="Helical" evidence="6">
    <location>
        <begin position="41"/>
        <end position="63"/>
    </location>
</feature>
<feature type="transmembrane region" description="Helical" evidence="6">
    <location>
        <begin position="7"/>
        <end position="29"/>
    </location>
</feature>
<keyword evidence="10" id="KW-1185">Reference proteome</keyword>
<dbReference type="PANTHER" id="PTHR30250:SF11">
    <property type="entry name" value="O-ANTIGEN TRANSPORTER-RELATED"/>
    <property type="match status" value="1"/>
</dbReference>
<protein>
    <submittedName>
        <fullName evidence="7">O-antigen transporter</fullName>
    </submittedName>
    <submittedName>
        <fullName evidence="8">Oligosaccharide flippase family protein</fullName>
    </submittedName>
</protein>
<feature type="transmembrane region" description="Helical" evidence="6">
    <location>
        <begin position="172"/>
        <end position="193"/>
    </location>
</feature>
<dbReference type="PANTHER" id="PTHR30250">
    <property type="entry name" value="PST FAMILY PREDICTED COLANIC ACID TRANSPORTER"/>
    <property type="match status" value="1"/>
</dbReference>
<evidence type="ECO:0000256" key="3">
    <source>
        <dbReference type="ARBA" id="ARBA00022692"/>
    </source>
</evidence>
<feature type="transmembrane region" description="Helical" evidence="6">
    <location>
        <begin position="148"/>
        <end position="166"/>
    </location>
</feature>
<evidence type="ECO:0000256" key="6">
    <source>
        <dbReference type="SAM" id="Phobius"/>
    </source>
</evidence>
<reference evidence="7 9" key="1">
    <citation type="submission" date="2019-03" db="EMBL/GenBank/DDBJ databases">
        <title>Long-read sequencing reveals hyperdense prophage content in a complex bacterial symbiont genome.</title>
        <authorList>
            <person name="Frost C.L."/>
            <person name="Siozios S."/>
            <person name="Nadal-Jimenez P."/>
            <person name="Brockhurst M.A."/>
            <person name="King K.C."/>
            <person name="Darby A.C."/>
            <person name="Hurst G.D.D."/>
        </authorList>
    </citation>
    <scope>NUCLEOTIDE SEQUENCE [LARGE SCALE GENOMIC DNA]</scope>
    <source>
        <strain evidence="7 9">FIN</strain>
        <plasmid evidence="7">pArsFIN2</plasmid>
        <plasmid evidence="9">parsfin2</plasmid>
    </source>
</reference>
<dbReference type="Pfam" id="PF01943">
    <property type="entry name" value="Polysacc_synt"/>
    <property type="match status" value="1"/>
</dbReference>
<evidence type="ECO:0000256" key="1">
    <source>
        <dbReference type="ARBA" id="ARBA00004651"/>
    </source>
</evidence>
<dbReference type="Proteomes" id="UP001177592">
    <property type="component" value="Plasmid paNv_CAN1"/>
</dbReference>
<accession>A0A4P7KZE2</accession>
<dbReference type="EMBL" id="CP038614">
    <property type="protein sequence ID" value="QBY45767.1"/>
    <property type="molecule type" value="Genomic_DNA"/>
</dbReference>
<dbReference type="InterPro" id="IPR050833">
    <property type="entry name" value="Poly_Biosynth_Transport"/>
</dbReference>
<feature type="transmembrane region" description="Helical" evidence="6">
    <location>
        <begin position="250"/>
        <end position="269"/>
    </location>
</feature>
<dbReference type="RefSeq" id="WP_026823913.1">
    <property type="nucleotide sequence ID" value="NZ_CP038614.1"/>
</dbReference>
<dbReference type="Proteomes" id="UP000295134">
    <property type="component" value="Plasmid pArsFIN2"/>
</dbReference>
<feature type="transmembrane region" description="Helical" evidence="6">
    <location>
        <begin position="115"/>
        <end position="136"/>
    </location>
</feature>
<keyword evidence="7" id="KW-0614">Plasmid</keyword>
<feature type="transmembrane region" description="Helical" evidence="6">
    <location>
        <begin position="289"/>
        <end position="310"/>
    </location>
</feature>
<feature type="transmembrane region" description="Helical" evidence="6">
    <location>
        <begin position="84"/>
        <end position="103"/>
    </location>
</feature>
<feature type="transmembrane region" description="Helical" evidence="6">
    <location>
        <begin position="214"/>
        <end position="238"/>
    </location>
</feature>
<dbReference type="EMBL" id="CP123524">
    <property type="protein sequence ID" value="WGM08020.1"/>
    <property type="molecule type" value="Genomic_DNA"/>
</dbReference>
<dbReference type="InterPro" id="IPR002797">
    <property type="entry name" value="Polysacc_synth"/>
</dbReference>
<sequence length="414" mass="47184">MSKIFSNVFWLMISQIGGILITLIEQPLLARRLGANEYGKVVYVLAIAIIASVFIEYGFNFSAVKKITGKKNKKYISQVSTDVFFAKLILSIIPIILAFFLIYVTPSDISIPYSWFFWVFLFILSFGFTPLWYYISMERIIFPTILDFSLRIIELVLIVVFIRTSNDAETTIFIQSMVGMLNTSITTFFLFYMSGVGSFNIKKALNEIKSGFSVFLYKSSQGIMITMSSLLLGFFGGGKSVGYFVPSEKITKVMTTLITTILNIAYPKFVKSLGDIKNNKDRIKIKIKIVKYSLVLSILSLVFSVVVFIFSKKIIFLVFGEGYENAIPLINAIIWIIPLRAWIMSLIILWFIPTNKENFVTKITFINIILISITAYLFIFRFGTMGIVMSILLSELITFLVLTYFFFKKTNLDG</sequence>
<evidence type="ECO:0000313" key="10">
    <source>
        <dbReference type="Proteomes" id="UP001177592"/>
    </source>
</evidence>
<evidence type="ECO:0000313" key="7">
    <source>
        <dbReference type="EMBL" id="QBY45767.1"/>
    </source>
</evidence>
<geneLocation type="plasmid" evidence="7">
    <name>pArsFIN2</name>
</geneLocation>
<feature type="transmembrane region" description="Helical" evidence="6">
    <location>
        <begin position="385"/>
        <end position="407"/>
    </location>
</feature>
<evidence type="ECO:0000313" key="8">
    <source>
        <dbReference type="EMBL" id="WGM08020.1"/>
    </source>
</evidence>
<geneLocation type="plasmid" evidence="9">
    <name>parsfin2</name>
</geneLocation>
<geneLocation type="plasmid" evidence="8 10">
    <name>paNv_CAN1</name>
</geneLocation>
<reference evidence="8" key="2">
    <citation type="submission" date="2023-04" db="EMBL/GenBank/DDBJ databases">
        <title>Genome dynamics across the evolutionary transition to endosymbiosis.</title>
        <authorList>
            <person name="Siozios S."/>
            <person name="Nadal-Jimenez P."/>
            <person name="Azagi T."/>
            <person name="Sprong H."/>
            <person name="Frost C.L."/>
            <person name="Parratt S.R."/>
            <person name="Taylor G."/>
            <person name="Brettell L."/>
            <person name="Lew K.C."/>
            <person name="Croft L."/>
            <person name="King K.C."/>
            <person name="Brockhurst M.A."/>
            <person name="Hypsa V."/>
            <person name="Novakova E."/>
            <person name="Darby A.C."/>
            <person name="Hurst G.D.D."/>
        </authorList>
    </citation>
    <scope>NUCLEOTIDE SEQUENCE</scope>
    <source>
        <strain evidence="8">ANv_CAN</strain>
        <plasmid evidence="8">paNv_CAN1</plasmid>
    </source>
</reference>
<evidence type="ECO:0000313" key="9">
    <source>
        <dbReference type="Proteomes" id="UP000295134"/>
    </source>
</evidence>
<feature type="transmembrane region" description="Helical" evidence="6">
    <location>
        <begin position="330"/>
        <end position="352"/>
    </location>
</feature>
<dbReference type="GO" id="GO:0005886">
    <property type="term" value="C:plasma membrane"/>
    <property type="evidence" value="ECO:0007669"/>
    <property type="project" value="UniProtKB-SubCell"/>
</dbReference>
<organism evidence="7 9">
    <name type="scientific">Arsenophonus nasoniae</name>
    <name type="common">son-killer infecting Nasonia vitripennis</name>
    <dbReference type="NCBI Taxonomy" id="638"/>
    <lineage>
        <taxon>Bacteria</taxon>
        <taxon>Pseudomonadati</taxon>
        <taxon>Pseudomonadota</taxon>
        <taxon>Gammaproteobacteria</taxon>
        <taxon>Enterobacterales</taxon>
        <taxon>Morganellaceae</taxon>
        <taxon>Arsenophonus</taxon>
    </lineage>
</organism>
<evidence type="ECO:0000256" key="4">
    <source>
        <dbReference type="ARBA" id="ARBA00022989"/>
    </source>
</evidence>
<feature type="transmembrane region" description="Helical" evidence="6">
    <location>
        <begin position="359"/>
        <end position="379"/>
    </location>
</feature>
<keyword evidence="3 6" id="KW-0812">Transmembrane</keyword>
<gene>
    <name evidence="7" type="primary">rfbX</name>
    <name evidence="7" type="ORF">ArsFIN_43780</name>
    <name evidence="8" type="ORF">QE258_20950</name>
</gene>
<dbReference type="AlphaFoldDB" id="A0A4P7KZE2"/>